<evidence type="ECO:0000313" key="1">
    <source>
        <dbReference type="EMBL" id="KAI6080416.1"/>
    </source>
</evidence>
<keyword evidence="1" id="KW-0489">Methyltransferase</keyword>
<evidence type="ECO:0000313" key="2">
    <source>
        <dbReference type="Proteomes" id="UP001497680"/>
    </source>
</evidence>
<name>A0ACC0CJ01_9PEZI</name>
<keyword evidence="1" id="KW-0808">Transferase</keyword>
<dbReference type="EMBL" id="MU394445">
    <property type="protein sequence ID" value="KAI6080416.1"/>
    <property type="molecule type" value="Genomic_DNA"/>
</dbReference>
<sequence length="423" mass="46447">MPSFKDVPLPRVVELAATVSNSVAKLEQVLSAKGAPWPSFDEDAPDSLPKEATDAQNAVIDAAAELYDLMLDPLTLVYKNSAGYHLTGIQAIGRYEIASMVPAGGMVSYGEIAKKTGLSEHIVRRLLRHAMTLRFFCEPQPGMVAHTKASKLLSRPEINSFMSFNPEIGWPSALKLLDALEKWPESQEPDETAFSLANNNEGSVYEVFARYPEKALRFAAGMSTFAVLPSFGLSSAVDGYDWSALGRAQVVDVGGSQGSMAVALAKRYPELSLVVQDTPEVVEGADATLPSELRGRISFMAHDFFKSQTVRADAYLLRTILHNWSDKYCFLILRALVPALKHGAKILINEICLSTPGAIPAHLERDIRSHDLGMRALFNAQERDLQEWKDLLAAADRRFVFQGISQVPRSALAVIEVIWDENA</sequence>
<reference evidence="1 2" key="1">
    <citation type="journal article" date="2022" name="New Phytol.">
        <title>Ecological generalism drives hyperdiversity of secondary metabolite gene clusters in xylarialean endophytes.</title>
        <authorList>
            <person name="Franco M.E.E."/>
            <person name="Wisecaver J.H."/>
            <person name="Arnold A.E."/>
            <person name="Ju Y.M."/>
            <person name="Slot J.C."/>
            <person name="Ahrendt S."/>
            <person name="Moore L.P."/>
            <person name="Eastman K.E."/>
            <person name="Scott K."/>
            <person name="Konkel Z."/>
            <person name="Mondo S.J."/>
            <person name="Kuo A."/>
            <person name="Hayes R.D."/>
            <person name="Haridas S."/>
            <person name="Andreopoulos B."/>
            <person name="Riley R."/>
            <person name="LaButti K."/>
            <person name="Pangilinan J."/>
            <person name="Lipzen A."/>
            <person name="Amirebrahimi M."/>
            <person name="Yan J."/>
            <person name="Adam C."/>
            <person name="Keymanesh K."/>
            <person name="Ng V."/>
            <person name="Louie K."/>
            <person name="Northen T."/>
            <person name="Drula E."/>
            <person name="Henrissat B."/>
            <person name="Hsieh H.M."/>
            <person name="Youens-Clark K."/>
            <person name="Lutzoni F."/>
            <person name="Miadlikowska J."/>
            <person name="Eastwood D.C."/>
            <person name="Hamelin R.C."/>
            <person name="Grigoriev I.V."/>
            <person name="U'Ren J.M."/>
        </authorList>
    </citation>
    <scope>NUCLEOTIDE SEQUENCE [LARGE SCALE GENOMIC DNA]</scope>
    <source>
        <strain evidence="1 2">ER1909</strain>
    </source>
</reference>
<accession>A0ACC0CJ01</accession>
<keyword evidence="2" id="KW-1185">Reference proteome</keyword>
<gene>
    <name evidence="1" type="ORF">F4821DRAFT_59385</name>
</gene>
<comment type="caution">
    <text evidence="1">The sequence shown here is derived from an EMBL/GenBank/DDBJ whole genome shotgun (WGS) entry which is preliminary data.</text>
</comment>
<dbReference type="Proteomes" id="UP001497680">
    <property type="component" value="Unassembled WGS sequence"/>
</dbReference>
<proteinExistence type="predicted"/>
<protein>
    <submittedName>
        <fullName evidence="1">S-adenosyl-L-methionine-dependent methyltransferase</fullName>
    </submittedName>
</protein>
<organism evidence="1 2">
    <name type="scientific">Hypoxylon rubiginosum</name>
    <dbReference type="NCBI Taxonomy" id="110542"/>
    <lineage>
        <taxon>Eukaryota</taxon>
        <taxon>Fungi</taxon>
        <taxon>Dikarya</taxon>
        <taxon>Ascomycota</taxon>
        <taxon>Pezizomycotina</taxon>
        <taxon>Sordariomycetes</taxon>
        <taxon>Xylariomycetidae</taxon>
        <taxon>Xylariales</taxon>
        <taxon>Hypoxylaceae</taxon>
        <taxon>Hypoxylon</taxon>
    </lineage>
</organism>